<dbReference type="CDD" id="cd03219">
    <property type="entry name" value="ABC_Mj1267_LivG_branched"/>
    <property type="match status" value="1"/>
</dbReference>
<keyword evidence="7" id="KW-1185">Reference proteome</keyword>
<dbReference type="InterPro" id="IPR003439">
    <property type="entry name" value="ABC_transporter-like_ATP-bd"/>
</dbReference>
<gene>
    <name evidence="6" type="ORF">OF122_08940</name>
</gene>
<evidence type="ECO:0000313" key="7">
    <source>
        <dbReference type="Proteomes" id="UP001163882"/>
    </source>
</evidence>
<dbReference type="EMBL" id="CP107716">
    <property type="protein sequence ID" value="UYQ73864.1"/>
    <property type="molecule type" value="Genomic_DNA"/>
</dbReference>
<dbReference type="InterPro" id="IPR003593">
    <property type="entry name" value="AAA+_ATPase"/>
</dbReference>
<proteinExistence type="inferred from homology"/>
<dbReference type="Pfam" id="PF00005">
    <property type="entry name" value="ABC_tran"/>
    <property type="match status" value="1"/>
</dbReference>
<protein>
    <submittedName>
        <fullName evidence="6">ABC transporter ATP-binding protein</fullName>
    </submittedName>
</protein>
<reference evidence="6" key="1">
    <citation type="submission" date="2022-10" db="EMBL/GenBank/DDBJ databases">
        <title>YIM 151497 complete genome.</title>
        <authorList>
            <person name="Chen X."/>
        </authorList>
    </citation>
    <scope>NUCLEOTIDE SEQUENCE</scope>
    <source>
        <strain evidence="6">YIM 151497</strain>
    </source>
</reference>
<keyword evidence="4 6" id="KW-0067">ATP-binding</keyword>
<dbReference type="RefSeq" id="WP_264227421.1">
    <property type="nucleotide sequence ID" value="NZ_CP107716.1"/>
</dbReference>
<evidence type="ECO:0000256" key="2">
    <source>
        <dbReference type="ARBA" id="ARBA00022448"/>
    </source>
</evidence>
<sequence length="250" mass="26983">MTVRFGGFKAVDDLDLDVDAGKLTALIGPNGAGKTTFFNAVSGLIRPNEGCVRLNGHDITGARPYQITAAGMLRSFQIARGFPRLTVFEHLMLYDQHNPGENIVTALFGGWRKREGETAERALGVARRLEIDHVLDNRVTEISGGQKKLLEIGRGLMAEPDLLLLDEPVAGVNPTLAEQIGDRLRDLVAGGLTILLIEHDMALVGRIADHVIVMAEGKQLATGRFEEVRNDTNVQNAYLGGGGIDHAVGQ</sequence>
<feature type="domain" description="ABC transporter" evidence="5">
    <location>
        <begin position="3"/>
        <end position="241"/>
    </location>
</feature>
<dbReference type="PROSITE" id="PS00211">
    <property type="entry name" value="ABC_TRANSPORTER_1"/>
    <property type="match status" value="1"/>
</dbReference>
<dbReference type="InterPro" id="IPR017871">
    <property type="entry name" value="ABC_transporter-like_CS"/>
</dbReference>
<dbReference type="Gene3D" id="3.40.50.300">
    <property type="entry name" value="P-loop containing nucleotide triphosphate hydrolases"/>
    <property type="match status" value="1"/>
</dbReference>
<keyword evidence="2" id="KW-0813">Transport</keyword>
<evidence type="ECO:0000259" key="5">
    <source>
        <dbReference type="PROSITE" id="PS50893"/>
    </source>
</evidence>
<dbReference type="Proteomes" id="UP001163882">
    <property type="component" value="Chromosome"/>
</dbReference>
<name>A0ABY6ITC6_9HYPH</name>
<dbReference type="SMART" id="SM00382">
    <property type="entry name" value="AAA"/>
    <property type="match status" value="1"/>
</dbReference>
<dbReference type="GO" id="GO:0005524">
    <property type="term" value="F:ATP binding"/>
    <property type="evidence" value="ECO:0007669"/>
    <property type="project" value="UniProtKB-KW"/>
</dbReference>
<dbReference type="PANTHER" id="PTHR45772:SF9">
    <property type="entry name" value="CONSERVED COMPONENT OF ABC TRANSPORTER FOR NATURAL AMINO ACIDS"/>
    <property type="match status" value="1"/>
</dbReference>
<dbReference type="SUPFAM" id="SSF52540">
    <property type="entry name" value="P-loop containing nucleoside triphosphate hydrolases"/>
    <property type="match status" value="1"/>
</dbReference>
<dbReference type="PROSITE" id="PS50893">
    <property type="entry name" value="ABC_TRANSPORTER_2"/>
    <property type="match status" value="1"/>
</dbReference>
<organism evidence="6 7">
    <name type="scientific">Pelagibacterium flavum</name>
    <dbReference type="NCBI Taxonomy" id="2984530"/>
    <lineage>
        <taxon>Bacteria</taxon>
        <taxon>Pseudomonadati</taxon>
        <taxon>Pseudomonadota</taxon>
        <taxon>Alphaproteobacteria</taxon>
        <taxon>Hyphomicrobiales</taxon>
        <taxon>Devosiaceae</taxon>
        <taxon>Pelagibacterium</taxon>
    </lineage>
</organism>
<evidence type="ECO:0000256" key="3">
    <source>
        <dbReference type="ARBA" id="ARBA00022741"/>
    </source>
</evidence>
<comment type="similarity">
    <text evidence="1">Belongs to the ABC transporter superfamily.</text>
</comment>
<evidence type="ECO:0000256" key="4">
    <source>
        <dbReference type="ARBA" id="ARBA00022840"/>
    </source>
</evidence>
<evidence type="ECO:0000313" key="6">
    <source>
        <dbReference type="EMBL" id="UYQ73864.1"/>
    </source>
</evidence>
<keyword evidence="3" id="KW-0547">Nucleotide-binding</keyword>
<accession>A0ABY6ITC6</accession>
<evidence type="ECO:0000256" key="1">
    <source>
        <dbReference type="ARBA" id="ARBA00005417"/>
    </source>
</evidence>
<dbReference type="PANTHER" id="PTHR45772">
    <property type="entry name" value="CONSERVED COMPONENT OF ABC TRANSPORTER FOR NATURAL AMINO ACIDS-RELATED"/>
    <property type="match status" value="1"/>
</dbReference>
<dbReference type="InterPro" id="IPR051120">
    <property type="entry name" value="ABC_AA/LPS_Transport"/>
</dbReference>
<dbReference type="InterPro" id="IPR027417">
    <property type="entry name" value="P-loop_NTPase"/>
</dbReference>